<evidence type="ECO:0000256" key="12">
    <source>
        <dbReference type="PROSITE-ProRule" id="PRU00124"/>
    </source>
</evidence>
<dbReference type="PANTHER" id="PTHR22722">
    <property type="entry name" value="LOW-DENSITY LIPOPROTEIN RECEPTOR-RELATED PROTEIN 2-RELATED"/>
    <property type="match status" value="1"/>
</dbReference>
<feature type="disulfide bond" evidence="12">
    <location>
        <begin position="623"/>
        <end position="638"/>
    </location>
</feature>
<keyword evidence="2" id="KW-0245">EGF-like domain</keyword>
<dbReference type="STRING" id="75743.A0A401P5S6"/>
<evidence type="ECO:0000256" key="13">
    <source>
        <dbReference type="PROSITE-ProRule" id="PRU00461"/>
    </source>
</evidence>
<dbReference type="PRINTS" id="PR00261">
    <property type="entry name" value="LDLRECEPTOR"/>
</dbReference>
<feature type="disulfide bond" evidence="12">
    <location>
        <begin position="643"/>
        <end position="655"/>
    </location>
</feature>
<keyword evidence="3" id="KW-0254">Endocytosis</keyword>
<dbReference type="InterPro" id="IPR011042">
    <property type="entry name" value="6-blade_b-propeller_TolB-like"/>
</dbReference>
<dbReference type="CDD" id="cd00112">
    <property type="entry name" value="LDLa"/>
    <property type="match status" value="8"/>
</dbReference>
<dbReference type="GO" id="GO:0005886">
    <property type="term" value="C:plasma membrane"/>
    <property type="evidence" value="ECO:0007669"/>
    <property type="project" value="TreeGrafter"/>
</dbReference>
<dbReference type="Proteomes" id="UP000288216">
    <property type="component" value="Unassembled WGS sequence"/>
</dbReference>
<feature type="disulfide bond" evidence="12">
    <location>
        <begin position="650"/>
        <end position="668"/>
    </location>
</feature>
<dbReference type="InterPro" id="IPR051221">
    <property type="entry name" value="LDLR-related"/>
</dbReference>
<dbReference type="PROSITE" id="PS50068">
    <property type="entry name" value="LDLRA_2"/>
    <property type="match status" value="8"/>
</dbReference>
<dbReference type="GO" id="GO:0043235">
    <property type="term" value="C:receptor complex"/>
    <property type="evidence" value="ECO:0007669"/>
    <property type="project" value="TreeGrafter"/>
</dbReference>
<keyword evidence="11" id="KW-0325">Glycoprotein</keyword>
<dbReference type="InterPro" id="IPR000033">
    <property type="entry name" value="LDLR_classB_rpt"/>
</dbReference>
<dbReference type="Pfam" id="PF00058">
    <property type="entry name" value="Ldl_recept_b"/>
    <property type="match status" value="2"/>
</dbReference>
<dbReference type="PANTHER" id="PTHR22722:SF12">
    <property type="entry name" value="EGF-LIKE DOMAIN-CONTAINING PROTEIN"/>
    <property type="match status" value="1"/>
</dbReference>
<evidence type="ECO:0000256" key="1">
    <source>
        <dbReference type="ARBA" id="ARBA00004167"/>
    </source>
</evidence>
<dbReference type="SMART" id="SM00181">
    <property type="entry name" value="EGF"/>
    <property type="match status" value="4"/>
</dbReference>
<dbReference type="Pfam" id="PF14670">
    <property type="entry name" value="FXa_inhibition"/>
    <property type="match status" value="1"/>
</dbReference>
<evidence type="ECO:0000313" key="16">
    <source>
        <dbReference type="Proteomes" id="UP000288216"/>
    </source>
</evidence>
<feature type="disulfide bond" evidence="12">
    <location>
        <begin position="519"/>
        <end position="531"/>
    </location>
</feature>
<dbReference type="GO" id="GO:0006897">
    <property type="term" value="P:endocytosis"/>
    <property type="evidence" value="ECO:0007669"/>
    <property type="project" value="UniProtKB-KW"/>
</dbReference>
<evidence type="ECO:0000256" key="2">
    <source>
        <dbReference type="ARBA" id="ARBA00022536"/>
    </source>
</evidence>
<dbReference type="EMBL" id="BFAA01003110">
    <property type="protein sequence ID" value="GCB68489.1"/>
    <property type="molecule type" value="Genomic_DNA"/>
</dbReference>
<feature type="disulfide bond" evidence="12">
    <location>
        <begin position="581"/>
        <end position="596"/>
    </location>
</feature>
<dbReference type="PROSITE" id="PS51120">
    <property type="entry name" value="LDLRB"/>
    <property type="match status" value="1"/>
</dbReference>
<feature type="disulfide bond" evidence="12">
    <location>
        <begin position="538"/>
        <end position="553"/>
    </location>
</feature>
<organism evidence="15 16">
    <name type="scientific">Scyliorhinus torazame</name>
    <name type="common">Cloudy catshark</name>
    <name type="synonym">Catulus torazame</name>
    <dbReference type="NCBI Taxonomy" id="75743"/>
    <lineage>
        <taxon>Eukaryota</taxon>
        <taxon>Metazoa</taxon>
        <taxon>Chordata</taxon>
        <taxon>Craniata</taxon>
        <taxon>Vertebrata</taxon>
        <taxon>Chondrichthyes</taxon>
        <taxon>Elasmobranchii</taxon>
        <taxon>Galeomorphii</taxon>
        <taxon>Galeoidea</taxon>
        <taxon>Carcharhiniformes</taxon>
        <taxon>Scyliorhinidae</taxon>
        <taxon>Scyliorhinus</taxon>
    </lineage>
</organism>
<keyword evidence="10" id="KW-0675">Receptor</keyword>
<comment type="caution">
    <text evidence="12">Lacks conserved residue(s) required for the propagation of feature annotation.</text>
</comment>
<dbReference type="Gene3D" id="2.120.10.30">
    <property type="entry name" value="TolB, C-terminal domain"/>
    <property type="match status" value="3"/>
</dbReference>
<feature type="domain" description="EGF-like" evidence="14">
    <location>
        <begin position="1320"/>
        <end position="1333"/>
    </location>
</feature>
<dbReference type="Gene3D" id="4.10.400.10">
    <property type="entry name" value="Low-density Lipoprotein Receptor"/>
    <property type="match status" value="8"/>
</dbReference>
<dbReference type="Gene3D" id="2.10.25.10">
    <property type="entry name" value="Laminin"/>
    <property type="match status" value="1"/>
</dbReference>
<evidence type="ECO:0000256" key="8">
    <source>
        <dbReference type="ARBA" id="ARBA00023136"/>
    </source>
</evidence>
<accession>A0A401P5S6</accession>
<feature type="disulfide bond" evidence="12">
    <location>
        <begin position="526"/>
        <end position="544"/>
    </location>
</feature>
<evidence type="ECO:0000256" key="4">
    <source>
        <dbReference type="ARBA" id="ARBA00022692"/>
    </source>
</evidence>
<dbReference type="Pfam" id="PF00057">
    <property type="entry name" value="Ldl_recept_a"/>
    <property type="match status" value="7"/>
</dbReference>
<name>A0A401P5S6_SCYTO</name>
<dbReference type="SUPFAM" id="SSF63825">
    <property type="entry name" value="YWTD domain"/>
    <property type="match status" value="3"/>
</dbReference>
<keyword evidence="9 12" id="KW-1015">Disulfide bond</keyword>
<evidence type="ECO:0000259" key="14">
    <source>
        <dbReference type="PROSITE" id="PS01186"/>
    </source>
</evidence>
<sequence length="1424" mass="159479">MSLDACLCKAVTSQEGGRPVTVAAAQAAVLEAMGLNQGSPFVRVWETKQQVGESPDMFADRLWTIYERACGAALDRNKLEERTAHCLKTLVANWLPRIRVKAENWLDPQDPNPKENEVWTDVDYLTRPPVDIAVSHFLGSVMEMKIALVVLMNDVSTPNVMKEKSSVLMAHTALMNGICVMGRWTVKLSMKEHVQNIGAATNAYLSMKYVMGYPIVLMGLMNLNHVVRDYMYSKVHIETAGMDGSGREVAVVLDSVKPIGLTLDYSVARLYWFNKDHETVETAKIDGSERFSLFGLDIKQPQGFSTFEGWFYWSVPDRVLRTSYKRQKEVLLEPALVSILAITHQHQIDTHQCQNAECSHICLLSPVNIKGYKCACPRGTFLVSGKCDDTWEVQQDSRSTLQCDRTFFLCEDGTECVSLDYKCDGDQDCPDGSDEIGCSDVCDEPDSFQCLIGTRCVLGELRCDGIEHCPDGSDEMNCMEVTDTCGFWCDDHQRCIPSDWICDGSHDCTDETDEFGCGCGSDDFSCGDGQCVSLAFRCDLKYDCRDHSDEHNCPKLKKVPCKPDEVMCPVSEECIIKEWWCDDYMDCEDGMDEQNCKLSEVKCREFQWLCRDHSQCIPDFWHCDGQKDCIDGSDESNCQPRPCRSSEFQCTMLECINMSLACNEENDCADGSDEGGSCNQKCNNCTHMCYKTPRGPKCGCESGFKLMTDLSMCVDVDECAEPVLLVSIQHDIVLYGLHSAKKEILPAIAKNAIFSMDYDQKEKVVFWVDTYSESIKWMKLDQQDKGTLVKGIQSDCIAVDWVGRHLYWTDGVAGCILAANLDFAWNGPRDITVVVDTAVDQPHSLVLQPLNGLMYWTEIGSEPHIERAGMDGTNRKLLVKSGLGWPTSLTLDLIGRKLLWADGKLHCIGVANLDGTDMKLFQLVHTRRPFAVAVFEDEIYWSDVELRTVQKADRLGKNRTVLLKRNVQPYGLKVMHEVLQPQALSQCDKMGCKHFCLLGPGLKGSCRCGQGMLLADDGVTCMKSADEPFLLVISPTVLTLVYLKHLQPDTGLKALPEHNVHQLLNNQVSSADFVWKDKLVYFADSEEGLIGKFILGSNVSSDQVIFQVNGIISVSVDWLSGNLYWITSFPGVIEVASANGSYRLVLIENLYRPTSLALHPPTGIMCFADWGSADQRNGPRIECSNMDGQKRKVLWKKCHLPTGLLLADSGTRLYWIDLDHNVIDSVLMDGSEFREVQAGLQAQSVFTYGENILFWTTVHNGYTRLWYSMMGQKQQWFEVEQNIVGLKVYSEQQQQGYNFCSEKNGGCNHLCLAYPGGRTCRCSTGYQLNGRNCEVMQCLPEAWQCHDGLSCILNEYVCDGEKHCADGSDENELLLVGIGTIIYKKRATKRRARANLQLTAAGQGSQTFRNEAFVEVPEEPRTSS</sequence>
<proteinExistence type="predicted"/>
<dbReference type="InterPro" id="IPR000742">
    <property type="entry name" value="EGF"/>
</dbReference>
<gene>
    <name evidence="15" type="ORF">scyTo_0008237</name>
</gene>
<keyword evidence="8" id="KW-0472">Membrane</keyword>
<evidence type="ECO:0000256" key="5">
    <source>
        <dbReference type="ARBA" id="ARBA00022729"/>
    </source>
</evidence>
<dbReference type="InterPro" id="IPR002172">
    <property type="entry name" value="LDrepeatLR_classA_rpt"/>
</dbReference>
<evidence type="ECO:0000256" key="9">
    <source>
        <dbReference type="ARBA" id="ARBA00023157"/>
    </source>
</evidence>
<feature type="disulfide bond" evidence="12">
    <location>
        <begin position="502"/>
        <end position="517"/>
    </location>
</feature>
<evidence type="ECO:0000256" key="3">
    <source>
        <dbReference type="ARBA" id="ARBA00022583"/>
    </source>
</evidence>
<dbReference type="InterPro" id="IPR023415">
    <property type="entry name" value="LDLR_class-A_CS"/>
</dbReference>
<keyword evidence="6" id="KW-0677">Repeat</keyword>
<protein>
    <recommendedName>
        <fullName evidence="14">EGF-like domain-containing protein</fullName>
    </recommendedName>
</protein>
<evidence type="ECO:0000256" key="7">
    <source>
        <dbReference type="ARBA" id="ARBA00022989"/>
    </source>
</evidence>
<dbReference type="InterPro" id="IPR036055">
    <property type="entry name" value="LDL_receptor-like_sf"/>
</dbReference>
<keyword evidence="5" id="KW-0732">Signal</keyword>
<keyword evidence="16" id="KW-1185">Reference proteome</keyword>
<dbReference type="PROSITE" id="PS01209">
    <property type="entry name" value="LDLRA_1"/>
    <property type="match status" value="3"/>
</dbReference>
<keyword evidence="7" id="KW-1133">Transmembrane helix</keyword>
<keyword evidence="4" id="KW-0812">Transmembrane</keyword>
<feature type="repeat" description="LDL-receptor class B" evidence="13">
    <location>
        <begin position="852"/>
        <end position="895"/>
    </location>
</feature>
<dbReference type="OrthoDB" id="8831087at2759"/>
<reference evidence="15 16" key="1">
    <citation type="journal article" date="2018" name="Nat. Ecol. Evol.">
        <title>Shark genomes provide insights into elasmobranch evolution and the origin of vertebrates.</title>
        <authorList>
            <person name="Hara Y"/>
            <person name="Yamaguchi K"/>
            <person name="Onimaru K"/>
            <person name="Kadota M"/>
            <person name="Koyanagi M"/>
            <person name="Keeley SD"/>
            <person name="Tatsumi K"/>
            <person name="Tanaka K"/>
            <person name="Motone F"/>
            <person name="Kageyama Y"/>
            <person name="Nozu R"/>
            <person name="Adachi N"/>
            <person name="Nishimura O"/>
            <person name="Nakagawa R"/>
            <person name="Tanegashima C"/>
            <person name="Kiyatake I"/>
            <person name="Matsumoto R"/>
            <person name="Murakumo K"/>
            <person name="Nishida K"/>
            <person name="Terakita A"/>
            <person name="Kuratani S"/>
            <person name="Sato K"/>
            <person name="Hyodo S Kuraku.S."/>
        </authorList>
    </citation>
    <scope>NUCLEOTIDE SEQUENCE [LARGE SCALE GENOMIC DNA]</scope>
</reference>
<dbReference type="OMA" id="DGHADCH"/>
<comment type="subcellular location">
    <subcellularLocation>
        <location evidence="1">Membrane</location>
        <topology evidence="1">Single-pass membrane protein</topology>
    </subcellularLocation>
</comment>
<feature type="disulfide bond" evidence="12">
    <location>
        <begin position="423"/>
        <end position="438"/>
    </location>
</feature>
<dbReference type="SMART" id="SM00192">
    <property type="entry name" value="LDLa"/>
    <property type="match status" value="8"/>
</dbReference>
<comment type="caution">
    <text evidence="15">The sequence shown here is derived from an EMBL/GenBank/DDBJ whole genome shotgun (WGS) entry which is preliminary data.</text>
</comment>
<dbReference type="PROSITE" id="PS01186">
    <property type="entry name" value="EGF_2"/>
    <property type="match status" value="1"/>
</dbReference>
<dbReference type="FunFam" id="2.120.10.30:FF:000241">
    <property type="entry name" value="Low-density lipoprotein receptor-related protein 6"/>
    <property type="match status" value="2"/>
</dbReference>
<dbReference type="SMART" id="SM00135">
    <property type="entry name" value="LY"/>
    <property type="match status" value="9"/>
</dbReference>
<dbReference type="SUPFAM" id="SSF57424">
    <property type="entry name" value="LDL receptor-like module"/>
    <property type="match status" value="8"/>
</dbReference>
<evidence type="ECO:0000256" key="10">
    <source>
        <dbReference type="ARBA" id="ARBA00023170"/>
    </source>
</evidence>
<dbReference type="SUPFAM" id="SSF57196">
    <property type="entry name" value="EGF/Laminin"/>
    <property type="match status" value="2"/>
</dbReference>
<feature type="disulfide bond" evidence="12">
    <location>
        <begin position="463"/>
        <end position="478"/>
    </location>
</feature>
<evidence type="ECO:0000313" key="15">
    <source>
        <dbReference type="EMBL" id="GCB68489.1"/>
    </source>
</evidence>
<evidence type="ECO:0000256" key="6">
    <source>
        <dbReference type="ARBA" id="ARBA00022737"/>
    </source>
</evidence>
<evidence type="ECO:0000256" key="11">
    <source>
        <dbReference type="ARBA" id="ARBA00023180"/>
    </source>
</evidence>